<proteinExistence type="inferred from homology"/>
<evidence type="ECO:0000256" key="1">
    <source>
        <dbReference type="ARBA" id="ARBA00010457"/>
    </source>
</evidence>
<dbReference type="RefSeq" id="WP_160821230.1">
    <property type="nucleotide sequence ID" value="NZ_JBHSXE010000001.1"/>
</dbReference>
<dbReference type="Proteomes" id="UP001596380">
    <property type="component" value="Unassembled WGS sequence"/>
</dbReference>
<dbReference type="Gene3D" id="2.60.40.200">
    <property type="entry name" value="Superoxide dismutase, copper/zinc binding domain"/>
    <property type="match status" value="1"/>
</dbReference>
<reference evidence="3" key="1">
    <citation type="journal article" date="2019" name="Int. J. Syst. Evol. Microbiol.">
        <title>The Global Catalogue of Microorganisms (GCM) 10K type strain sequencing project: providing services to taxonomists for standard genome sequencing and annotation.</title>
        <authorList>
            <consortium name="The Broad Institute Genomics Platform"/>
            <consortium name="The Broad Institute Genome Sequencing Center for Infectious Disease"/>
            <person name="Wu L."/>
            <person name="Ma J."/>
        </authorList>
    </citation>
    <scope>NUCLEOTIDE SEQUENCE [LARGE SCALE GENOMIC DNA]</scope>
    <source>
        <strain evidence="3">JCM 3369</strain>
    </source>
</reference>
<gene>
    <name evidence="2" type="ORF">ACFQKB_27915</name>
</gene>
<name>A0ABW2CQQ1_9ACTN</name>
<comment type="similarity">
    <text evidence="1">Belongs to the Cu-Zn superoxide dismutase family.</text>
</comment>
<evidence type="ECO:0000313" key="2">
    <source>
        <dbReference type="EMBL" id="MFC6883615.1"/>
    </source>
</evidence>
<dbReference type="InterPro" id="IPR036423">
    <property type="entry name" value="SOD-like_Cu/Zn_dom_sf"/>
</dbReference>
<evidence type="ECO:0000313" key="3">
    <source>
        <dbReference type="Proteomes" id="UP001596380"/>
    </source>
</evidence>
<evidence type="ECO:0008006" key="4">
    <source>
        <dbReference type="Google" id="ProtNLM"/>
    </source>
</evidence>
<dbReference type="EMBL" id="JBHSXS010000020">
    <property type="protein sequence ID" value="MFC6883615.1"/>
    <property type="molecule type" value="Genomic_DNA"/>
</dbReference>
<organism evidence="2 3">
    <name type="scientific">Actinomadura yumaensis</name>
    <dbReference type="NCBI Taxonomy" id="111807"/>
    <lineage>
        <taxon>Bacteria</taxon>
        <taxon>Bacillati</taxon>
        <taxon>Actinomycetota</taxon>
        <taxon>Actinomycetes</taxon>
        <taxon>Streptosporangiales</taxon>
        <taxon>Thermomonosporaceae</taxon>
        <taxon>Actinomadura</taxon>
    </lineage>
</organism>
<comment type="caution">
    <text evidence="2">The sequence shown here is derived from an EMBL/GenBank/DDBJ whole genome shotgun (WGS) entry which is preliminary data.</text>
</comment>
<keyword evidence="3" id="KW-1185">Reference proteome</keyword>
<sequence length="173" mass="18556">MPIFVPGYGFVFVPRAEADSTPTASRDIMVVHETFGPVTRASRAYTYAPKLVPVGSSATVRSATVGDRSRVTLRVNGLVPLRAYDAHVHNKRCSADPAASGGHFKHDPKGPANAENEVWLGFRTDAFGRASSSSAHAWTFPADGALRSVVIHDVRKVNGVQPRLACITLPFTS</sequence>
<protein>
    <recommendedName>
        <fullName evidence="4">Superoxide dismutase family protein</fullName>
    </recommendedName>
</protein>
<dbReference type="SUPFAM" id="SSF49329">
    <property type="entry name" value="Cu,Zn superoxide dismutase-like"/>
    <property type="match status" value="1"/>
</dbReference>
<accession>A0ABW2CQQ1</accession>